<dbReference type="AlphaFoldDB" id="A0AAE1CXT1"/>
<comment type="caution">
    <text evidence="1">The sequence shown here is derived from an EMBL/GenBank/DDBJ whole genome shotgun (WGS) entry which is preliminary data.</text>
</comment>
<gene>
    <name evidence="1" type="ORF">RRG08_023418</name>
</gene>
<protein>
    <submittedName>
        <fullName evidence="1">Uncharacterized protein</fullName>
    </submittedName>
</protein>
<proteinExistence type="predicted"/>
<organism evidence="1 2">
    <name type="scientific">Elysia crispata</name>
    <name type="common">lettuce slug</name>
    <dbReference type="NCBI Taxonomy" id="231223"/>
    <lineage>
        <taxon>Eukaryota</taxon>
        <taxon>Metazoa</taxon>
        <taxon>Spiralia</taxon>
        <taxon>Lophotrochozoa</taxon>
        <taxon>Mollusca</taxon>
        <taxon>Gastropoda</taxon>
        <taxon>Heterobranchia</taxon>
        <taxon>Euthyneura</taxon>
        <taxon>Panpulmonata</taxon>
        <taxon>Sacoglossa</taxon>
        <taxon>Placobranchoidea</taxon>
        <taxon>Plakobranchidae</taxon>
        <taxon>Elysia</taxon>
    </lineage>
</organism>
<reference evidence="1" key="1">
    <citation type="journal article" date="2023" name="G3 (Bethesda)">
        <title>A reference genome for the long-term kleptoplast-retaining sea slug Elysia crispata morphotype clarki.</title>
        <authorList>
            <person name="Eastman K.E."/>
            <person name="Pendleton A.L."/>
            <person name="Shaikh M.A."/>
            <person name="Suttiyut T."/>
            <person name="Ogas R."/>
            <person name="Tomko P."/>
            <person name="Gavelis G."/>
            <person name="Widhalm J.R."/>
            <person name="Wisecaver J.H."/>
        </authorList>
    </citation>
    <scope>NUCLEOTIDE SEQUENCE</scope>
    <source>
        <strain evidence="1">ECLA1</strain>
    </source>
</reference>
<dbReference type="Proteomes" id="UP001283361">
    <property type="component" value="Unassembled WGS sequence"/>
</dbReference>
<name>A0AAE1CXT1_9GAST</name>
<accession>A0AAE1CXT1</accession>
<keyword evidence="2" id="KW-1185">Reference proteome</keyword>
<evidence type="ECO:0000313" key="2">
    <source>
        <dbReference type="Proteomes" id="UP001283361"/>
    </source>
</evidence>
<evidence type="ECO:0000313" key="1">
    <source>
        <dbReference type="EMBL" id="KAK3742586.1"/>
    </source>
</evidence>
<sequence length="493" mass="53880">MVRSPARALPVPAADIKSIMVRSPARALPVPAVHHVYCGEITSPGAPRPGRGYQVYYDHQPGRSPSRPYIASIAVRSPARALPVPAVHRVYCGEITSPGAPRPGRGYQVYYGEITSPGAPRPGRTVCLTIVFENGGNIFVSQLSSQEIKDQKESVWGAQVMFARDKNLNASYILLYGKMNAFAFKSDAEVYKVEIDLGGEDFQDTETQTLLRILALPERVGTLAYGIGHQPLSNLHSLILDGAEILTGGAVVLLNDDAILHVGQRLTVSDNLKPEEPLSVETISYSTRGIRTVYKQYFYGALRLAQSYGEANWIVDTCWYRATTDPRDELGQVTTDHLKKALLQGRRARVVADGFSSVTKAVYVLDNFVLFQSAPYSDPRDATGSPVGIGHQLTSTTKTSIQCGHLPTDSQYHAKPVPGMLDQVEWFVESRSSKELYRTRLSGLRVSGDVQALFTEIGNGQDIQVVMDILDAESEEPVTISVSADTTMFSNSS</sequence>
<dbReference type="EMBL" id="JAWDGP010006346">
    <property type="protein sequence ID" value="KAK3742586.1"/>
    <property type="molecule type" value="Genomic_DNA"/>
</dbReference>